<dbReference type="EMBL" id="LCPZ01000009">
    <property type="protein sequence ID" value="KKW08506.1"/>
    <property type="molecule type" value="Genomic_DNA"/>
</dbReference>
<keyword evidence="2" id="KW-0732">Signal</keyword>
<sequence>MRRFRHFFGLKTAALFIALAGLSFIQIAPVTAAGRCFCYGAGNEKSGCGPQTEATCKKDDDSVRGYKFEACLIQTDNAACEKEFADWKARQDSAAAAKGVASQSKFIPDCALAEKLDLKGPCGDVSVFVVLLLNASNYLFTIIGAIALAVFVYGGFMLIISQGNEEKITKGMDAIKASVIGLAIAFGGYFIIKFLGDSIGLKETFRL</sequence>
<accession>A0A0G1VPX5</accession>
<dbReference type="Proteomes" id="UP000033965">
    <property type="component" value="Unassembled WGS sequence"/>
</dbReference>
<keyword evidence="1" id="KW-0472">Membrane</keyword>
<name>A0A0G1VPX5_9BACT</name>
<evidence type="ECO:0000313" key="4">
    <source>
        <dbReference type="Proteomes" id="UP000033965"/>
    </source>
</evidence>
<proteinExistence type="predicted"/>
<evidence type="ECO:0000256" key="2">
    <source>
        <dbReference type="SAM" id="SignalP"/>
    </source>
</evidence>
<feature type="chain" id="PRO_5002540256" evidence="2">
    <location>
        <begin position="33"/>
        <end position="207"/>
    </location>
</feature>
<organism evidence="3 4">
    <name type="scientific">Candidatus Kaiserbacteria bacterium GW2011_GWA2_49_19</name>
    <dbReference type="NCBI Taxonomy" id="1618669"/>
    <lineage>
        <taxon>Bacteria</taxon>
        <taxon>Candidatus Kaiseribacteriota</taxon>
    </lineage>
</organism>
<dbReference type="InterPro" id="IPR043993">
    <property type="entry name" value="T4SS_pilin"/>
</dbReference>
<protein>
    <submittedName>
        <fullName evidence="3">Uncharacterized protein</fullName>
    </submittedName>
</protein>
<keyword evidence="1" id="KW-1133">Transmembrane helix</keyword>
<dbReference type="AlphaFoldDB" id="A0A0G1VPX5"/>
<reference evidence="3" key="1">
    <citation type="journal article" date="2015" name="Nature">
        <title>rRNA introns, odd ribosomes, and small enigmatic genomes across a large radiation of phyla.</title>
        <authorList>
            <person name="Brown C.T."/>
            <person name="Hug L.A."/>
            <person name="Thomas B.C."/>
            <person name="Sharon I."/>
            <person name="Castelle C.J."/>
            <person name="Singh A."/>
            <person name="Wilkins M.J."/>
            <person name="Williams K.H."/>
            <person name="Banfield J.F."/>
        </authorList>
    </citation>
    <scope>NUCLEOTIDE SEQUENCE [LARGE SCALE GENOMIC DNA]</scope>
</reference>
<feature type="transmembrane region" description="Helical" evidence="1">
    <location>
        <begin position="138"/>
        <end position="161"/>
    </location>
</feature>
<dbReference type="Pfam" id="PF18895">
    <property type="entry name" value="T4SS_pilin"/>
    <property type="match status" value="1"/>
</dbReference>
<keyword evidence="1" id="KW-0812">Transmembrane</keyword>
<feature type="transmembrane region" description="Helical" evidence="1">
    <location>
        <begin position="173"/>
        <end position="192"/>
    </location>
</feature>
<comment type="caution">
    <text evidence="3">The sequence shown here is derived from an EMBL/GenBank/DDBJ whole genome shotgun (WGS) entry which is preliminary data.</text>
</comment>
<feature type="signal peptide" evidence="2">
    <location>
        <begin position="1"/>
        <end position="32"/>
    </location>
</feature>
<evidence type="ECO:0000313" key="3">
    <source>
        <dbReference type="EMBL" id="KKW08506.1"/>
    </source>
</evidence>
<gene>
    <name evidence="3" type="ORF">UY44_C0009G0019</name>
</gene>
<evidence type="ECO:0000256" key="1">
    <source>
        <dbReference type="SAM" id="Phobius"/>
    </source>
</evidence>